<keyword evidence="1" id="KW-0812">Transmembrane</keyword>
<keyword evidence="1" id="KW-0472">Membrane</keyword>
<organism evidence="2 3">
    <name type="scientific">Ferrimonas sediminum</name>
    <dbReference type="NCBI Taxonomy" id="718193"/>
    <lineage>
        <taxon>Bacteria</taxon>
        <taxon>Pseudomonadati</taxon>
        <taxon>Pseudomonadota</taxon>
        <taxon>Gammaproteobacteria</taxon>
        <taxon>Alteromonadales</taxon>
        <taxon>Ferrimonadaceae</taxon>
        <taxon>Ferrimonas</taxon>
    </lineage>
</organism>
<dbReference type="EMBL" id="FNEM01000001">
    <property type="protein sequence ID" value="SDI44744.1"/>
    <property type="molecule type" value="Genomic_DNA"/>
</dbReference>
<dbReference type="AlphaFoldDB" id="A0A1G8KMU1"/>
<reference evidence="3" key="1">
    <citation type="submission" date="2016-10" db="EMBL/GenBank/DDBJ databases">
        <authorList>
            <person name="Varghese N."/>
            <person name="Submissions S."/>
        </authorList>
    </citation>
    <scope>NUCLEOTIDE SEQUENCE [LARGE SCALE GENOMIC DNA]</scope>
    <source>
        <strain evidence="3">DSM 23317</strain>
    </source>
</reference>
<feature type="transmembrane region" description="Helical" evidence="1">
    <location>
        <begin position="24"/>
        <end position="43"/>
    </location>
</feature>
<evidence type="ECO:0000313" key="3">
    <source>
        <dbReference type="Proteomes" id="UP000199527"/>
    </source>
</evidence>
<gene>
    <name evidence="2" type="ORF">SAMN04488540_101428</name>
</gene>
<accession>A0A1G8KMU1</accession>
<evidence type="ECO:0000256" key="1">
    <source>
        <dbReference type="SAM" id="Phobius"/>
    </source>
</evidence>
<evidence type="ECO:0000313" key="2">
    <source>
        <dbReference type="EMBL" id="SDI44744.1"/>
    </source>
</evidence>
<dbReference type="Proteomes" id="UP000199527">
    <property type="component" value="Unassembled WGS sequence"/>
</dbReference>
<name>A0A1G8KMU1_9GAMM</name>
<proteinExistence type="predicted"/>
<keyword evidence="1" id="KW-1133">Transmembrane helix</keyword>
<protein>
    <submittedName>
        <fullName evidence="2">Uncharacterized protein</fullName>
    </submittedName>
</protein>
<sequence length="85" mass="9415">MHLGFCGWCARSTPHQAVSVCHGVHLAMTLMTLGGWSFVWAYLDCNARRCQRCGLGSGLPLLGFAGAYYQSLAERRRSPLAQWRA</sequence>
<keyword evidence="3" id="KW-1185">Reference proteome</keyword>